<evidence type="ECO:0000313" key="6">
    <source>
        <dbReference type="EMBL" id="QNP61757.1"/>
    </source>
</evidence>
<keyword evidence="2" id="KW-0560">Oxidoreductase</keyword>
<dbReference type="CDD" id="cd08177">
    <property type="entry name" value="MAR"/>
    <property type="match status" value="1"/>
</dbReference>
<dbReference type="Proteomes" id="UP000516230">
    <property type="component" value="Chromosome"/>
</dbReference>
<keyword evidence="3" id="KW-0520">NAD</keyword>
<dbReference type="GO" id="GO:0004022">
    <property type="term" value="F:alcohol dehydrogenase (NAD+) activity"/>
    <property type="evidence" value="ECO:0007669"/>
    <property type="project" value="TreeGrafter"/>
</dbReference>
<dbReference type="KEGG" id="sgj:IAG43_01655"/>
<proteinExistence type="inferred from homology"/>
<protein>
    <submittedName>
        <fullName evidence="6">Maleylacetate reductase</fullName>
    </submittedName>
</protein>
<dbReference type="EMBL" id="CP060825">
    <property type="protein sequence ID" value="QNP61757.1"/>
    <property type="molecule type" value="Genomic_DNA"/>
</dbReference>
<accession>A0A7H0HMJ1</accession>
<dbReference type="GO" id="GO:0046872">
    <property type="term" value="F:metal ion binding"/>
    <property type="evidence" value="ECO:0007669"/>
    <property type="project" value="InterPro"/>
</dbReference>
<dbReference type="PANTHER" id="PTHR11496">
    <property type="entry name" value="ALCOHOL DEHYDROGENASE"/>
    <property type="match status" value="1"/>
</dbReference>
<dbReference type="InterPro" id="IPR039697">
    <property type="entry name" value="Alcohol_dehydrogenase_Fe"/>
</dbReference>
<dbReference type="InterPro" id="IPR034786">
    <property type="entry name" value="MAR"/>
</dbReference>
<dbReference type="Gene3D" id="3.40.50.1970">
    <property type="match status" value="1"/>
</dbReference>
<dbReference type="Pfam" id="PF25137">
    <property type="entry name" value="ADH_Fe_C"/>
    <property type="match status" value="1"/>
</dbReference>
<keyword evidence="7" id="KW-1185">Reference proteome</keyword>
<evidence type="ECO:0000256" key="1">
    <source>
        <dbReference type="ARBA" id="ARBA00007358"/>
    </source>
</evidence>
<name>A0A7H0HMJ1_9ACTN</name>
<dbReference type="RefSeq" id="WP_187738961.1">
    <property type="nucleotide sequence ID" value="NZ_CP060825.1"/>
</dbReference>
<feature type="domain" description="Fe-containing alcohol dehydrogenase-like C-terminal" evidence="5">
    <location>
        <begin position="172"/>
        <end position="351"/>
    </location>
</feature>
<sequence length="351" mass="35558">MSESGTARVRVHETFPSRVLSGPGARHRVPAEAERLGARRVLLVAAPSAAGAADELARAFGPRLAARFGRPAVHTPVAVTDEAARSAGAAGADCVVAVGGGSAVGLAKALSARTGMPQIAVPTTYAGSEVTPVLGETENGVKTTRRDPAVVPGTVVYDPELTLGMPAELTRASALNALAHAVEALWAPDATAVSDALATEAAGGLLTALPEVLAAPGELAGRERLQEAAWLAGLCLAQTRMGLHHQLAHVLGGSFGLPHARLHALLLPHVMAFNLPSAPRAAARLGPATGGDPVAAVRRLAERDGGPDGLGALGVPRDGLGAVAERVAARPYPNPRAPEAAVLRALLEAAW</sequence>
<dbReference type="GO" id="GO:0018506">
    <property type="term" value="F:maleylacetate reductase activity"/>
    <property type="evidence" value="ECO:0007669"/>
    <property type="project" value="InterPro"/>
</dbReference>
<evidence type="ECO:0000259" key="5">
    <source>
        <dbReference type="Pfam" id="PF25137"/>
    </source>
</evidence>
<comment type="similarity">
    <text evidence="1">Belongs to the iron-containing alcohol dehydrogenase family.</text>
</comment>
<evidence type="ECO:0000256" key="2">
    <source>
        <dbReference type="ARBA" id="ARBA00023002"/>
    </source>
</evidence>
<evidence type="ECO:0000256" key="3">
    <source>
        <dbReference type="ARBA" id="ARBA00023027"/>
    </source>
</evidence>
<reference evidence="6 7" key="1">
    <citation type="submission" date="2020-08" db="EMBL/GenBank/DDBJ databases">
        <title>A novel species.</title>
        <authorList>
            <person name="Gao J."/>
        </authorList>
    </citation>
    <scope>NUCLEOTIDE SEQUENCE [LARGE SCALE GENOMIC DNA]</scope>
    <source>
        <strain evidence="6 7">CRPJ-33</strain>
    </source>
</reference>
<dbReference type="PANTHER" id="PTHR11496:SF102">
    <property type="entry name" value="ALCOHOL DEHYDROGENASE 4"/>
    <property type="match status" value="1"/>
</dbReference>
<dbReference type="AlphaFoldDB" id="A0A7H0HMJ1"/>
<dbReference type="InterPro" id="IPR056798">
    <property type="entry name" value="ADH_Fe_C"/>
</dbReference>
<evidence type="ECO:0000259" key="4">
    <source>
        <dbReference type="Pfam" id="PF00465"/>
    </source>
</evidence>
<organism evidence="6 7">
    <name type="scientific">Streptomyces genisteinicus</name>
    <dbReference type="NCBI Taxonomy" id="2768068"/>
    <lineage>
        <taxon>Bacteria</taxon>
        <taxon>Bacillati</taxon>
        <taxon>Actinomycetota</taxon>
        <taxon>Actinomycetes</taxon>
        <taxon>Kitasatosporales</taxon>
        <taxon>Streptomycetaceae</taxon>
        <taxon>Streptomyces</taxon>
    </lineage>
</organism>
<dbReference type="SUPFAM" id="SSF56796">
    <property type="entry name" value="Dehydroquinate synthase-like"/>
    <property type="match status" value="1"/>
</dbReference>
<evidence type="ECO:0000313" key="7">
    <source>
        <dbReference type="Proteomes" id="UP000516230"/>
    </source>
</evidence>
<dbReference type="Gene3D" id="1.20.1090.10">
    <property type="entry name" value="Dehydroquinate synthase-like - alpha domain"/>
    <property type="match status" value="1"/>
</dbReference>
<feature type="domain" description="Alcohol dehydrogenase iron-type/glycerol dehydrogenase GldA" evidence="4">
    <location>
        <begin position="16"/>
        <end position="159"/>
    </location>
</feature>
<dbReference type="InterPro" id="IPR001670">
    <property type="entry name" value="ADH_Fe/GldA"/>
</dbReference>
<dbReference type="Pfam" id="PF00465">
    <property type="entry name" value="Fe-ADH"/>
    <property type="match status" value="1"/>
</dbReference>
<gene>
    <name evidence="6" type="ORF">IAG43_01655</name>
</gene>